<dbReference type="PANTHER" id="PTHR21310">
    <property type="entry name" value="AMINOGLYCOSIDE PHOSPHOTRANSFERASE-RELATED-RELATED"/>
    <property type="match status" value="1"/>
</dbReference>
<feature type="compositionally biased region" description="Low complexity" evidence="1">
    <location>
        <begin position="111"/>
        <end position="122"/>
    </location>
</feature>
<dbReference type="Proteomes" id="UP000738349">
    <property type="component" value="Unassembled WGS sequence"/>
</dbReference>
<dbReference type="Gene3D" id="3.90.1200.10">
    <property type="match status" value="1"/>
</dbReference>
<gene>
    <name evidence="3" type="ORF">EDB81DRAFT_762642</name>
</gene>
<dbReference type="SUPFAM" id="SSF56112">
    <property type="entry name" value="Protein kinase-like (PK-like)"/>
    <property type="match status" value="1"/>
</dbReference>
<accession>A0A9P9IXL0</accession>
<feature type="domain" description="Aminoglycoside phosphotransferase" evidence="2">
    <location>
        <begin position="206"/>
        <end position="415"/>
    </location>
</feature>
<comment type="caution">
    <text evidence="3">The sequence shown here is derived from an EMBL/GenBank/DDBJ whole genome shotgun (WGS) entry which is preliminary data.</text>
</comment>
<dbReference type="Pfam" id="PF20174">
    <property type="entry name" value="DUF6540"/>
    <property type="match status" value="1"/>
</dbReference>
<dbReference type="InterPro" id="IPR051678">
    <property type="entry name" value="AGP_Transferase"/>
</dbReference>
<keyword evidence="3" id="KW-0808">Transferase</keyword>
<dbReference type="GO" id="GO:0016301">
    <property type="term" value="F:kinase activity"/>
    <property type="evidence" value="ECO:0007669"/>
    <property type="project" value="UniProtKB-KW"/>
</dbReference>
<dbReference type="InterPro" id="IPR002575">
    <property type="entry name" value="Aminoglycoside_PTrfase"/>
</dbReference>
<dbReference type="InterPro" id="IPR011009">
    <property type="entry name" value="Kinase-like_dom_sf"/>
</dbReference>
<keyword evidence="3" id="KW-0418">Kinase</keyword>
<dbReference type="InterPro" id="IPR046670">
    <property type="entry name" value="DUF6540"/>
</dbReference>
<evidence type="ECO:0000256" key="1">
    <source>
        <dbReference type="SAM" id="MobiDB-lite"/>
    </source>
</evidence>
<keyword evidence="4" id="KW-1185">Reference proteome</keyword>
<organism evidence="3 4">
    <name type="scientific">Dactylonectria macrodidyma</name>
    <dbReference type="NCBI Taxonomy" id="307937"/>
    <lineage>
        <taxon>Eukaryota</taxon>
        <taxon>Fungi</taxon>
        <taxon>Dikarya</taxon>
        <taxon>Ascomycota</taxon>
        <taxon>Pezizomycotina</taxon>
        <taxon>Sordariomycetes</taxon>
        <taxon>Hypocreomycetidae</taxon>
        <taxon>Hypocreales</taxon>
        <taxon>Nectriaceae</taxon>
        <taxon>Dactylonectria</taxon>
    </lineage>
</organism>
<protein>
    <submittedName>
        <fullName evidence="3">Kinase-like domain-containing protein</fullName>
    </submittedName>
</protein>
<sequence>MSRAVYVIVYTSRLFPAHWALWIPSQGDSAIGKRVHATGDARAGFEVEFDRNYDIEHTGRQHQLVPLAQVHEIFINDVSCTVGPLSSECQPCDKIEEIALLVSAPSPSLVASSSNASSTSSSHDNTSELTYTGMNSSSSPGTTVFHESGFFRQLPKQTSLPPPSEIKQIAHQADAVRAQRLRRPPPVSIPSLGLLVKYGAEVSVAEAQCLMMIRERLSHRVPVPEVYGWCHHEGQAFIYMELVPGITLEQSWETLSERDRTAVCEELGGMVREWRGLARLDDSDPLIGHVGNQPLLDTIFTRASSPTAGPFHSVSEFHDWFTSTIGPKETHCSKTPHPYRSFLPDDVPIVFTHGDLHPSNIVISPGPNPKIAAVVDWQQAGWYPAYWEYCKARWTTRIGDEWERVYLPMFIERWEGSVYDYWDYFVLSRGV</sequence>
<dbReference type="PANTHER" id="PTHR21310:SF54">
    <property type="entry name" value="AMINOGLYCOSIDE PHOSPHOTRANSFERASE DOMAIN-CONTAINING PROTEIN"/>
    <property type="match status" value="1"/>
</dbReference>
<dbReference type="AlphaFoldDB" id="A0A9P9IXL0"/>
<feature type="region of interest" description="Disordered" evidence="1">
    <location>
        <begin position="111"/>
        <end position="138"/>
    </location>
</feature>
<proteinExistence type="predicted"/>
<dbReference type="Pfam" id="PF01636">
    <property type="entry name" value="APH"/>
    <property type="match status" value="1"/>
</dbReference>
<dbReference type="EMBL" id="JAGMUV010000014">
    <property type="protein sequence ID" value="KAH7134329.1"/>
    <property type="molecule type" value="Genomic_DNA"/>
</dbReference>
<name>A0A9P9IXL0_9HYPO</name>
<evidence type="ECO:0000313" key="3">
    <source>
        <dbReference type="EMBL" id="KAH7134329.1"/>
    </source>
</evidence>
<feature type="compositionally biased region" description="Polar residues" evidence="1">
    <location>
        <begin position="123"/>
        <end position="138"/>
    </location>
</feature>
<evidence type="ECO:0000259" key="2">
    <source>
        <dbReference type="Pfam" id="PF01636"/>
    </source>
</evidence>
<dbReference type="CDD" id="cd05120">
    <property type="entry name" value="APH_ChoK_like"/>
    <property type="match status" value="1"/>
</dbReference>
<dbReference type="OrthoDB" id="5404599at2759"/>
<reference evidence="3" key="1">
    <citation type="journal article" date="2021" name="Nat. Commun.">
        <title>Genetic determinants of endophytism in the Arabidopsis root mycobiome.</title>
        <authorList>
            <person name="Mesny F."/>
            <person name="Miyauchi S."/>
            <person name="Thiergart T."/>
            <person name="Pickel B."/>
            <person name="Atanasova L."/>
            <person name="Karlsson M."/>
            <person name="Huettel B."/>
            <person name="Barry K.W."/>
            <person name="Haridas S."/>
            <person name="Chen C."/>
            <person name="Bauer D."/>
            <person name="Andreopoulos W."/>
            <person name="Pangilinan J."/>
            <person name="LaButti K."/>
            <person name="Riley R."/>
            <person name="Lipzen A."/>
            <person name="Clum A."/>
            <person name="Drula E."/>
            <person name="Henrissat B."/>
            <person name="Kohler A."/>
            <person name="Grigoriev I.V."/>
            <person name="Martin F.M."/>
            <person name="Hacquard S."/>
        </authorList>
    </citation>
    <scope>NUCLEOTIDE SEQUENCE</scope>
    <source>
        <strain evidence="3">MPI-CAGE-AT-0147</strain>
    </source>
</reference>
<evidence type="ECO:0000313" key="4">
    <source>
        <dbReference type="Proteomes" id="UP000738349"/>
    </source>
</evidence>